<dbReference type="InterPro" id="IPR036928">
    <property type="entry name" value="AS_sf"/>
</dbReference>
<evidence type="ECO:0000313" key="10">
    <source>
        <dbReference type="Proteomes" id="UP000007703"/>
    </source>
</evidence>
<dbReference type="SUPFAM" id="SSF75304">
    <property type="entry name" value="Amidase signature (AS) enzymes"/>
    <property type="match status" value="1"/>
</dbReference>
<evidence type="ECO:0000256" key="2">
    <source>
        <dbReference type="ARBA" id="ARBA00009199"/>
    </source>
</evidence>
<evidence type="ECO:0000256" key="7">
    <source>
        <dbReference type="SAM" id="MobiDB-lite"/>
    </source>
</evidence>
<dbReference type="Proteomes" id="UP000007703">
    <property type="component" value="Unassembled WGS sequence"/>
</dbReference>
<dbReference type="EC" id="3.5.1.4" evidence="3"/>
<dbReference type="HOGENOM" id="CLU_009600_9_2_1"/>
<dbReference type="FunCoup" id="C4Y3P3">
    <property type="interactions" value="59"/>
</dbReference>
<dbReference type="STRING" id="306902.C4Y3P3"/>
<keyword evidence="4" id="KW-0378">Hydrolase</keyword>
<dbReference type="EMBL" id="CH408078">
    <property type="protein sequence ID" value="EEQ39030.1"/>
    <property type="molecule type" value="Genomic_DNA"/>
</dbReference>
<feature type="binding site" evidence="6">
    <location>
        <position position="240"/>
    </location>
    <ligand>
        <name>substrate</name>
    </ligand>
</feature>
<dbReference type="Gene3D" id="3.90.1300.10">
    <property type="entry name" value="Amidase signature (AS) domain"/>
    <property type="match status" value="1"/>
</dbReference>
<reference evidence="9 10" key="1">
    <citation type="journal article" date="2009" name="Nature">
        <title>Evolution of pathogenicity and sexual reproduction in eight Candida genomes.</title>
        <authorList>
            <person name="Butler G."/>
            <person name="Rasmussen M.D."/>
            <person name="Lin M.F."/>
            <person name="Santos M.A."/>
            <person name="Sakthikumar S."/>
            <person name="Munro C.A."/>
            <person name="Rheinbay E."/>
            <person name="Grabherr M."/>
            <person name="Forche A."/>
            <person name="Reedy J.L."/>
            <person name="Agrafioti I."/>
            <person name="Arnaud M.B."/>
            <person name="Bates S."/>
            <person name="Brown A.J."/>
            <person name="Brunke S."/>
            <person name="Costanzo M.C."/>
            <person name="Fitzpatrick D.A."/>
            <person name="de Groot P.W."/>
            <person name="Harris D."/>
            <person name="Hoyer L.L."/>
            <person name="Hube B."/>
            <person name="Klis F.M."/>
            <person name="Kodira C."/>
            <person name="Lennard N."/>
            <person name="Logue M.E."/>
            <person name="Martin R."/>
            <person name="Neiman A.M."/>
            <person name="Nikolaou E."/>
            <person name="Quail M.A."/>
            <person name="Quinn J."/>
            <person name="Santos M.C."/>
            <person name="Schmitzberger F.F."/>
            <person name="Sherlock G."/>
            <person name="Shah P."/>
            <person name="Silverstein K.A."/>
            <person name="Skrzypek M.S."/>
            <person name="Soll D."/>
            <person name="Staggs R."/>
            <person name="Stansfield I."/>
            <person name="Stumpf M.P."/>
            <person name="Sudbery P.E."/>
            <person name="Srikantha T."/>
            <person name="Zeng Q."/>
            <person name="Berman J."/>
            <person name="Berriman M."/>
            <person name="Heitman J."/>
            <person name="Gow N.A."/>
            <person name="Lorenz M.C."/>
            <person name="Birren B.W."/>
            <person name="Kellis M."/>
            <person name="Cuomo C.A."/>
        </authorList>
    </citation>
    <scope>NUCLEOTIDE SEQUENCE [LARGE SCALE GENOMIC DNA]</scope>
    <source>
        <strain evidence="9 10">ATCC 42720</strain>
    </source>
</reference>
<dbReference type="InterPro" id="IPR020556">
    <property type="entry name" value="Amidase_CS"/>
</dbReference>
<sequence length="575" mass="63043">MHKGFYVLKYRGTFPKNTTDAKKKKRRQRTQTMSQSWEEIADAKRRSVLESIPQKWIDADLKSKMIQAGYTSTKAYLDSILPQEEVAITSLSVGQLQQQISSGKLSALAVTSAFCHRAAYAHQIVNCCSEIFFDEAIARAKKLDDIYASTGKTVGPLHGVPISLKDQVDLAGKDSAIGFIGRLNKPKDTTSLLAQELFSKGAVFYVKTTVPMAMMAPETMSNIYGYTYNSLNINLSSGGSSGGEGAMIAADASPLGFGTDIGGSIRIPSSHQGLYALKPSTGRISYLNVTNSASGQEAFPSVIGPMGKSLEDISFITKLIVDAQHWVQDPKVLAVPWKDTSELKERKLTFGLWKYDNKVKPHPYIDRALESVSKALKEQGHEVIEVQIPNHDSIMLTASQVYGADEGYEIITECKVSGEPVVEVVADCVPNNSQNPITVNKWWDLCNKVYEEKQQFLSFWSGTSKKTKSGSPIDGIICPVWPSASVLPISPPTLNYTCPFNLCDCASVVFPVTKVDKDIDKPDSSYKPTSELDRSVQEAYKPELFDGMPVCLQVVTKKLEEEKALTLASVINGCL</sequence>
<proteinExistence type="inferred from homology"/>
<comment type="catalytic activity">
    <reaction evidence="1">
        <text>a monocarboxylic acid amide + H2O = a monocarboxylate + NH4(+)</text>
        <dbReference type="Rhea" id="RHEA:12020"/>
        <dbReference type="ChEBI" id="CHEBI:15377"/>
        <dbReference type="ChEBI" id="CHEBI:28938"/>
        <dbReference type="ChEBI" id="CHEBI:35757"/>
        <dbReference type="ChEBI" id="CHEBI:83628"/>
        <dbReference type="EC" id="3.5.1.4"/>
    </reaction>
</comment>
<feature type="domain" description="Amidase" evidence="8">
    <location>
        <begin position="110"/>
        <end position="564"/>
    </location>
</feature>
<name>C4Y3P3_CLAL4</name>
<dbReference type="KEGG" id="clu:CLUG_03156"/>
<feature type="active site" description="Acyl-ester intermediate" evidence="5">
    <location>
        <position position="264"/>
    </location>
</feature>
<feature type="active site" description="Charge relay system" evidence="5">
    <location>
        <position position="165"/>
    </location>
</feature>
<feature type="active site" description="Charge relay system" evidence="5">
    <location>
        <position position="240"/>
    </location>
</feature>
<feature type="binding site" evidence="6">
    <location>
        <begin position="261"/>
        <end position="264"/>
    </location>
    <ligand>
        <name>substrate</name>
    </ligand>
</feature>
<evidence type="ECO:0000256" key="4">
    <source>
        <dbReference type="ARBA" id="ARBA00022801"/>
    </source>
</evidence>
<evidence type="ECO:0000313" key="9">
    <source>
        <dbReference type="EMBL" id="EEQ39030.1"/>
    </source>
</evidence>
<dbReference type="GO" id="GO:0004040">
    <property type="term" value="F:amidase activity"/>
    <property type="evidence" value="ECO:0007669"/>
    <property type="project" value="UniProtKB-EC"/>
</dbReference>
<protein>
    <recommendedName>
        <fullName evidence="3">amidase</fullName>
        <ecNumber evidence="3">3.5.1.4</ecNumber>
    </recommendedName>
</protein>
<evidence type="ECO:0000256" key="1">
    <source>
        <dbReference type="ARBA" id="ARBA00001311"/>
    </source>
</evidence>
<evidence type="ECO:0000256" key="6">
    <source>
        <dbReference type="PIRSR" id="PIRSR001221-2"/>
    </source>
</evidence>
<evidence type="ECO:0000259" key="8">
    <source>
        <dbReference type="Pfam" id="PF01425"/>
    </source>
</evidence>
<dbReference type="VEuPathDB" id="FungiDB:CLUG_03156"/>
<dbReference type="GeneID" id="8497727"/>
<dbReference type="PANTHER" id="PTHR46072">
    <property type="entry name" value="AMIDASE-RELATED-RELATED"/>
    <property type="match status" value="1"/>
</dbReference>
<dbReference type="Pfam" id="PF01425">
    <property type="entry name" value="Amidase"/>
    <property type="match status" value="1"/>
</dbReference>
<gene>
    <name evidence="9" type="ORF">CLUG_03156</name>
</gene>
<dbReference type="OrthoDB" id="6428749at2759"/>
<dbReference type="PROSITE" id="PS00571">
    <property type="entry name" value="AMIDASES"/>
    <property type="match status" value="1"/>
</dbReference>
<dbReference type="PIRSF" id="PIRSF001221">
    <property type="entry name" value="Amidase_fungi"/>
    <property type="match status" value="1"/>
</dbReference>
<organism evidence="9 10">
    <name type="scientific">Clavispora lusitaniae (strain ATCC 42720)</name>
    <name type="common">Yeast</name>
    <name type="synonym">Candida lusitaniae</name>
    <dbReference type="NCBI Taxonomy" id="306902"/>
    <lineage>
        <taxon>Eukaryota</taxon>
        <taxon>Fungi</taxon>
        <taxon>Dikarya</taxon>
        <taxon>Ascomycota</taxon>
        <taxon>Saccharomycotina</taxon>
        <taxon>Pichiomycetes</taxon>
        <taxon>Metschnikowiaceae</taxon>
        <taxon>Clavispora</taxon>
    </lineage>
</organism>
<evidence type="ECO:0000256" key="5">
    <source>
        <dbReference type="PIRSR" id="PIRSR001221-1"/>
    </source>
</evidence>
<dbReference type="InterPro" id="IPR023631">
    <property type="entry name" value="Amidase_dom"/>
</dbReference>
<dbReference type="PANTHER" id="PTHR46072:SF11">
    <property type="entry name" value="AMIDASE-RELATED"/>
    <property type="match status" value="1"/>
</dbReference>
<evidence type="ECO:0000256" key="3">
    <source>
        <dbReference type="ARBA" id="ARBA00012922"/>
    </source>
</evidence>
<dbReference type="AlphaFoldDB" id="C4Y3P3"/>
<feature type="binding site" evidence="6">
    <location>
        <position position="214"/>
    </location>
    <ligand>
        <name>substrate</name>
    </ligand>
</feature>
<accession>C4Y3P3</accession>
<feature type="region of interest" description="Disordered" evidence="7">
    <location>
        <begin position="17"/>
        <end position="37"/>
    </location>
</feature>
<comment type="similarity">
    <text evidence="2">Belongs to the amidase family.</text>
</comment>
<dbReference type="InParanoid" id="C4Y3P3"/>
<dbReference type="OMA" id="YVGWLGK"/>